<accession>A0A238J6J0</accession>
<dbReference type="SUPFAM" id="SSF47413">
    <property type="entry name" value="lambda repressor-like DNA-binding domains"/>
    <property type="match status" value="1"/>
</dbReference>
<evidence type="ECO:0000259" key="1">
    <source>
        <dbReference type="PROSITE" id="PS50943"/>
    </source>
</evidence>
<reference evidence="3" key="1">
    <citation type="submission" date="2017-05" db="EMBL/GenBank/DDBJ databases">
        <authorList>
            <person name="Rodrigo-Torres L."/>
            <person name="Arahal R. D."/>
            <person name="Lucena T."/>
        </authorList>
    </citation>
    <scope>NUCLEOTIDE SEQUENCE [LARGE SCALE GENOMIC DNA]</scope>
    <source>
        <strain evidence="3">CECT 8649</strain>
    </source>
</reference>
<evidence type="ECO:0000313" key="2">
    <source>
        <dbReference type="EMBL" id="SMX25985.1"/>
    </source>
</evidence>
<dbReference type="Proteomes" id="UP000225972">
    <property type="component" value="Unassembled WGS sequence"/>
</dbReference>
<dbReference type="RefSeq" id="WP_133840744.1">
    <property type="nucleotide sequence ID" value="NZ_FXXP01000001.1"/>
</dbReference>
<dbReference type="EMBL" id="FXXP01000001">
    <property type="protein sequence ID" value="SMX25985.1"/>
    <property type="molecule type" value="Genomic_DNA"/>
</dbReference>
<dbReference type="CDD" id="cd00093">
    <property type="entry name" value="HTH_XRE"/>
    <property type="match status" value="1"/>
</dbReference>
<proteinExistence type="predicted"/>
<gene>
    <name evidence="2" type="ORF">TRP8649_00057</name>
</gene>
<dbReference type="SMART" id="SM00530">
    <property type="entry name" value="HTH_XRE"/>
    <property type="match status" value="1"/>
</dbReference>
<dbReference type="InterPro" id="IPR010982">
    <property type="entry name" value="Lambda_DNA-bd_dom_sf"/>
</dbReference>
<keyword evidence="3" id="KW-1185">Reference proteome</keyword>
<name>A0A238J6J0_9RHOB</name>
<dbReference type="PROSITE" id="PS50943">
    <property type="entry name" value="HTH_CROC1"/>
    <property type="match status" value="1"/>
</dbReference>
<feature type="domain" description="HTH cro/C1-type" evidence="1">
    <location>
        <begin position="12"/>
        <end position="66"/>
    </location>
</feature>
<dbReference type="OrthoDB" id="9803379at2"/>
<dbReference type="AlphaFoldDB" id="A0A238J6J0"/>
<dbReference type="Gene3D" id="1.10.260.40">
    <property type="entry name" value="lambda repressor-like DNA-binding domains"/>
    <property type="match status" value="1"/>
</dbReference>
<organism evidence="2 3">
    <name type="scientific">Pelagimonas phthalicica</name>
    <dbReference type="NCBI Taxonomy" id="1037362"/>
    <lineage>
        <taxon>Bacteria</taxon>
        <taxon>Pseudomonadati</taxon>
        <taxon>Pseudomonadota</taxon>
        <taxon>Alphaproteobacteria</taxon>
        <taxon>Rhodobacterales</taxon>
        <taxon>Roseobacteraceae</taxon>
        <taxon>Pelagimonas</taxon>
    </lineage>
</organism>
<dbReference type="InterPro" id="IPR001387">
    <property type="entry name" value="Cro/C1-type_HTH"/>
</dbReference>
<dbReference type="Pfam" id="PF01381">
    <property type="entry name" value="HTH_3"/>
    <property type="match status" value="1"/>
</dbReference>
<sequence>MTNIDVLLGRGIADQRRLLGLSRAELARKLHVSEQTVSALEEGQRRADAKQLFQIADILGIDIPVLFTGVSDEPFEMPKLASPFGQEADTLLHQYEALSFGHRSAVYAFLVASQTQNKERPC</sequence>
<protein>
    <submittedName>
        <fullName evidence="2">Transcriptional repressor DicA</fullName>
    </submittedName>
</protein>
<evidence type="ECO:0000313" key="3">
    <source>
        <dbReference type="Proteomes" id="UP000225972"/>
    </source>
</evidence>
<dbReference type="GO" id="GO:0003677">
    <property type="term" value="F:DNA binding"/>
    <property type="evidence" value="ECO:0007669"/>
    <property type="project" value="InterPro"/>
</dbReference>